<dbReference type="AlphaFoldDB" id="A0A7Y8CLM6"/>
<organism evidence="1 2">
    <name type="scientific">Pseudomonas gingeri</name>
    <dbReference type="NCBI Taxonomy" id="117681"/>
    <lineage>
        <taxon>Bacteria</taxon>
        <taxon>Pseudomonadati</taxon>
        <taxon>Pseudomonadota</taxon>
        <taxon>Gammaproteobacteria</taxon>
        <taxon>Pseudomonadales</taxon>
        <taxon>Pseudomonadaceae</taxon>
        <taxon>Pseudomonas</taxon>
    </lineage>
</organism>
<evidence type="ECO:0000313" key="2">
    <source>
        <dbReference type="Proteomes" id="UP000520592"/>
    </source>
</evidence>
<proteinExistence type="predicted"/>
<accession>A0A7Y8CLM6</accession>
<reference evidence="1 2" key="1">
    <citation type="submission" date="2020-04" db="EMBL/GenBank/DDBJ databases">
        <title>Molecular characterization of pseudomonads from Agaricus bisporus reveal novel blotch 2 pathogens in Western Europe.</title>
        <authorList>
            <person name="Taparia T."/>
            <person name="Krijger M."/>
            <person name="Haynes E."/>
            <person name="Elpinstone J.G."/>
            <person name="Noble R."/>
            <person name="Van Der Wolf J."/>
        </authorList>
    </citation>
    <scope>NUCLEOTIDE SEQUENCE [LARGE SCALE GENOMIC DNA]</scope>
    <source>
        <strain evidence="1 2">IPO3737</strain>
    </source>
</reference>
<comment type="caution">
    <text evidence="1">The sequence shown here is derived from an EMBL/GenBank/DDBJ whole genome shotgun (WGS) entry which is preliminary data.</text>
</comment>
<protein>
    <submittedName>
        <fullName evidence="1">Uncharacterized protein</fullName>
    </submittedName>
</protein>
<dbReference type="EMBL" id="JACAQD010000035">
    <property type="protein sequence ID" value="NWC35748.1"/>
    <property type="molecule type" value="Genomic_DNA"/>
</dbReference>
<dbReference type="Proteomes" id="UP000520592">
    <property type="component" value="Unassembled WGS sequence"/>
</dbReference>
<evidence type="ECO:0000313" key="1">
    <source>
        <dbReference type="EMBL" id="NWC35748.1"/>
    </source>
</evidence>
<dbReference type="RefSeq" id="WP_177063178.1">
    <property type="nucleotide sequence ID" value="NZ_JACAPB010000001.1"/>
</dbReference>
<gene>
    <name evidence="1" type="ORF">HX876_25600</name>
</gene>
<name>A0A7Y8CLM6_9PSED</name>
<sequence length="112" mass="12440">MYDQSAIISLSIALGTEAAKFDSEPLDGVSRHRVEESLKDTFDSLGEDTNDQACACVQTLDERLPLFQADSITAREGDEVLGQAMTSIERLIRWRIRMSEMTFACKAGSTFE</sequence>